<accession>A0A8J3N5Q9</accession>
<evidence type="ECO:0000256" key="5">
    <source>
        <dbReference type="ARBA" id="ARBA00022679"/>
    </source>
</evidence>
<dbReference type="CDD" id="cd00075">
    <property type="entry name" value="HATPase"/>
    <property type="match status" value="1"/>
</dbReference>
<evidence type="ECO:0000313" key="15">
    <source>
        <dbReference type="EMBL" id="GHO95402.1"/>
    </source>
</evidence>
<dbReference type="EC" id="2.7.13.3" evidence="3"/>
<keyword evidence="7" id="KW-0547">Nucleotide-binding</keyword>
<dbReference type="GO" id="GO:0005524">
    <property type="term" value="F:ATP binding"/>
    <property type="evidence" value="ECO:0007669"/>
    <property type="project" value="UniProtKB-KW"/>
</dbReference>
<evidence type="ECO:0000256" key="6">
    <source>
        <dbReference type="ARBA" id="ARBA00022692"/>
    </source>
</evidence>
<evidence type="ECO:0000256" key="10">
    <source>
        <dbReference type="ARBA" id="ARBA00022989"/>
    </source>
</evidence>
<dbReference type="FunFam" id="3.30.565.10:FF:000042">
    <property type="entry name" value="Two-component sensor histidine kinase KdpD"/>
    <property type="match status" value="1"/>
</dbReference>
<keyword evidence="4" id="KW-0597">Phosphoprotein</keyword>
<reference evidence="15" key="1">
    <citation type="submission" date="2020-10" db="EMBL/GenBank/DDBJ databases">
        <title>Taxonomic study of unclassified bacteria belonging to the class Ktedonobacteria.</title>
        <authorList>
            <person name="Yabe S."/>
            <person name="Wang C.M."/>
            <person name="Zheng Y."/>
            <person name="Sakai Y."/>
            <person name="Cavaletti L."/>
            <person name="Monciardini P."/>
            <person name="Donadio S."/>
        </authorList>
    </citation>
    <scope>NUCLEOTIDE SEQUENCE</scope>
    <source>
        <strain evidence="15">ID150040</strain>
    </source>
</reference>
<name>A0A8J3N5Q9_9CHLR</name>
<feature type="domain" description="Histidine kinase" evidence="14">
    <location>
        <begin position="338"/>
        <end position="554"/>
    </location>
</feature>
<evidence type="ECO:0000256" key="7">
    <source>
        <dbReference type="ARBA" id="ARBA00022741"/>
    </source>
</evidence>
<dbReference type="Gene3D" id="1.20.120.620">
    <property type="entry name" value="Backbone structure of the membrane domain of e. Coli histidine kinase receptor kdpd"/>
    <property type="match status" value="1"/>
</dbReference>
<dbReference type="SUPFAM" id="SSF55874">
    <property type="entry name" value="ATPase domain of HSP90 chaperone/DNA topoisomerase II/histidine kinase"/>
    <property type="match status" value="1"/>
</dbReference>
<keyword evidence="12 13" id="KW-0472">Membrane</keyword>
<feature type="transmembrane region" description="Helical" evidence="13">
    <location>
        <begin position="54"/>
        <end position="81"/>
    </location>
</feature>
<keyword evidence="8" id="KW-0418">Kinase</keyword>
<sequence length="561" mass="62695">MHVGIALPPVPAHMVGLWQRYTLDSLFALVGTLSITGFIYTFQLYPRIPNISIIYLLIVLALASTRSLYAALVASIVAFLSFDYFLIPPLYVFTIDRPEEWIALCIFLVTALLTGQLAFHLRLQAQNANRREQETHILYDLVRTTVEDESPERLLQSIVQAVVNVFGSWGVRSSALLLPDAHGQLVIQASAPKFTSQILLSPDEQALAQRVAQTGQSSVFPTFSPVSTPHPLVARLRSFSQSRHPTSDETGQIRFLPLKTGGRILGVLRLCGAGDLLAAIERTCPETPAGSTDVHQAFFWTFLDQAISVIERTRLRRETLQMEVLRRTDRLRAALLSSVSHDLRTPLATIKTVAGNLLQHDIQWDDKARETFARTIEREADRLNRFVGNLLDLSRIEGGALKLQKERYPLDTLIYEVLENLEPLLSGRTVQVDIPADVPVVALDYLHITQVLTNLFENAVRYSPPESPLHLQVQTTTQEVLIRLADQGPGVPEEEQERIFDKFYRVLEPGKQIPGSGIGLAVCRGLIEAHRGRIWEENREGGGAIFTFTLPLTRTEEVSHG</sequence>
<feature type="transmembrane region" description="Helical" evidence="13">
    <location>
        <begin position="101"/>
        <end position="121"/>
    </location>
</feature>
<dbReference type="SMART" id="SM00388">
    <property type="entry name" value="HisKA"/>
    <property type="match status" value="1"/>
</dbReference>
<dbReference type="Gene3D" id="3.30.450.40">
    <property type="match status" value="1"/>
</dbReference>
<dbReference type="InterPro" id="IPR005467">
    <property type="entry name" value="His_kinase_dom"/>
</dbReference>
<dbReference type="Gene3D" id="1.10.287.130">
    <property type="match status" value="1"/>
</dbReference>
<dbReference type="Pfam" id="PF02518">
    <property type="entry name" value="HATPase_c"/>
    <property type="match status" value="1"/>
</dbReference>
<evidence type="ECO:0000256" key="2">
    <source>
        <dbReference type="ARBA" id="ARBA00004141"/>
    </source>
</evidence>
<comment type="catalytic activity">
    <reaction evidence="1">
        <text>ATP + protein L-histidine = ADP + protein N-phospho-L-histidine.</text>
        <dbReference type="EC" id="2.7.13.3"/>
    </reaction>
</comment>
<dbReference type="InterPro" id="IPR003594">
    <property type="entry name" value="HATPase_dom"/>
</dbReference>
<dbReference type="Gene3D" id="3.30.565.10">
    <property type="entry name" value="Histidine kinase-like ATPase, C-terminal domain"/>
    <property type="match status" value="1"/>
</dbReference>
<evidence type="ECO:0000256" key="13">
    <source>
        <dbReference type="SAM" id="Phobius"/>
    </source>
</evidence>
<evidence type="ECO:0000256" key="11">
    <source>
        <dbReference type="ARBA" id="ARBA00023012"/>
    </source>
</evidence>
<evidence type="ECO:0000313" key="16">
    <source>
        <dbReference type="Proteomes" id="UP000597444"/>
    </source>
</evidence>
<dbReference type="SUPFAM" id="SSF47384">
    <property type="entry name" value="Homodimeric domain of signal transducing histidine kinase"/>
    <property type="match status" value="1"/>
</dbReference>
<comment type="subcellular location">
    <subcellularLocation>
        <location evidence="2">Membrane</location>
        <topology evidence="2">Multi-pass membrane protein</topology>
    </subcellularLocation>
</comment>
<dbReference type="Pfam" id="PF13493">
    <property type="entry name" value="DUF4118"/>
    <property type="match status" value="1"/>
</dbReference>
<dbReference type="InterPro" id="IPR003661">
    <property type="entry name" value="HisK_dim/P_dom"/>
</dbReference>
<keyword evidence="9" id="KW-0067">ATP-binding</keyword>
<evidence type="ECO:0000256" key="1">
    <source>
        <dbReference type="ARBA" id="ARBA00000085"/>
    </source>
</evidence>
<keyword evidence="6 13" id="KW-0812">Transmembrane</keyword>
<dbReference type="RefSeq" id="WP_220206080.1">
    <property type="nucleotide sequence ID" value="NZ_BNJK01000001.1"/>
</dbReference>
<gene>
    <name evidence="15" type="ORF">KSF_054500</name>
</gene>
<dbReference type="PRINTS" id="PR00344">
    <property type="entry name" value="BCTRLSENSOR"/>
</dbReference>
<dbReference type="SUPFAM" id="SSF55781">
    <property type="entry name" value="GAF domain-like"/>
    <property type="match status" value="1"/>
</dbReference>
<proteinExistence type="predicted"/>
<evidence type="ECO:0000256" key="4">
    <source>
        <dbReference type="ARBA" id="ARBA00022553"/>
    </source>
</evidence>
<dbReference type="GO" id="GO:0005886">
    <property type="term" value="C:plasma membrane"/>
    <property type="evidence" value="ECO:0007669"/>
    <property type="project" value="TreeGrafter"/>
</dbReference>
<keyword evidence="16" id="KW-1185">Reference proteome</keyword>
<dbReference type="SMART" id="SM00387">
    <property type="entry name" value="HATPase_c"/>
    <property type="match status" value="1"/>
</dbReference>
<dbReference type="InterPro" id="IPR036097">
    <property type="entry name" value="HisK_dim/P_sf"/>
</dbReference>
<protein>
    <recommendedName>
        <fullName evidence="3">histidine kinase</fullName>
        <ecNumber evidence="3">2.7.13.3</ecNumber>
    </recommendedName>
</protein>
<evidence type="ECO:0000256" key="12">
    <source>
        <dbReference type="ARBA" id="ARBA00023136"/>
    </source>
</evidence>
<dbReference type="EMBL" id="BNJK01000001">
    <property type="protein sequence ID" value="GHO95402.1"/>
    <property type="molecule type" value="Genomic_DNA"/>
</dbReference>
<feature type="transmembrane region" description="Helical" evidence="13">
    <location>
        <begin position="25"/>
        <end position="42"/>
    </location>
</feature>
<evidence type="ECO:0000259" key="14">
    <source>
        <dbReference type="PROSITE" id="PS50109"/>
    </source>
</evidence>
<evidence type="ECO:0000256" key="3">
    <source>
        <dbReference type="ARBA" id="ARBA00012438"/>
    </source>
</evidence>
<dbReference type="InterPro" id="IPR052023">
    <property type="entry name" value="Histidine_kinase_KdpD"/>
</dbReference>
<dbReference type="AlphaFoldDB" id="A0A8J3N5Q9"/>
<keyword evidence="10 13" id="KW-1133">Transmembrane helix</keyword>
<dbReference type="PANTHER" id="PTHR45569:SF1">
    <property type="entry name" value="SENSOR PROTEIN KDPD"/>
    <property type="match status" value="1"/>
</dbReference>
<dbReference type="InterPro" id="IPR004358">
    <property type="entry name" value="Sig_transdc_His_kin-like_C"/>
</dbReference>
<dbReference type="InterPro" id="IPR038318">
    <property type="entry name" value="KdpD_sf"/>
</dbReference>
<comment type="caution">
    <text evidence="15">The sequence shown here is derived from an EMBL/GenBank/DDBJ whole genome shotgun (WGS) entry which is preliminary data.</text>
</comment>
<dbReference type="GO" id="GO:0042802">
    <property type="term" value="F:identical protein binding"/>
    <property type="evidence" value="ECO:0007669"/>
    <property type="project" value="UniProtKB-ARBA"/>
</dbReference>
<evidence type="ECO:0000256" key="8">
    <source>
        <dbReference type="ARBA" id="ARBA00022777"/>
    </source>
</evidence>
<dbReference type="PROSITE" id="PS50109">
    <property type="entry name" value="HIS_KIN"/>
    <property type="match status" value="1"/>
</dbReference>
<organism evidence="15 16">
    <name type="scientific">Reticulibacter mediterranei</name>
    <dbReference type="NCBI Taxonomy" id="2778369"/>
    <lineage>
        <taxon>Bacteria</taxon>
        <taxon>Bacillati</taxon>
        <taxon>Chloroflexota</taxon>
        <taxon>Ktedonobacteria</taxon>
        <taxon>Ktedonobacterales</taxon>
        <taxon>Reticulibacteraceae</taxon>
        <taxon>Reticulibacter</taxon>
    </lineage>
</organism>
<evidence type="ECO:0000256" key="9">
    <source>
        <dbReference type="ARBA" id="ARBA00022840"/>
    </source>
</evidence>
<dbReference type="Proteomes" id="UP000597444">
    <property type="component" value="Unassembled WGS sequence"/>
</dbReference>
<dbReference type="GO" id="GO:0000155">
    <property type="term" value="F:phosphorelay sensor kinase activity"/>
    <property type="evidence" value="ECO:0007669"/>
    <property type="project" value="InterPro"/>
</dbReference>
<keyword evidence="11" id="KW-0902">Two-component regulatory system</keyword>
<dbReference type="InterPro" id="IPR025201">
    <property type="entry name" value="KdpD_TM"/>
</dbReference>
<dbReference type="CDD" id="cd00082">
    <property type="entry name" value="HisKA"/>
    <property type="match status" value="1"/>
</dbReference>
<dbReference type="InterPro" id="IPR029016">
    <property type="entry name" value="GAF-like_dom_sf"/>
</dbReference>
<dbReference type="InterPro" id="IPR036890">
    <property type="entry name" value="HATPase_C_sf"/>
</dbReference>
<dbReference type="Pfam" id="PF00512">
    <property type="entry name" value="HisKA"/>
    <property type="match status" value="1"/>
</dbReference>
<dbReference type="PANTHER" id="PTHR45569">
    <property type="entry name" value="SENSOR PROTEIN KDPD"/>
    <property type="match status" value="1"/>
</dbReference>
<keyword evidence="5" id="KW-0808">Transferase</keyword>